<name>A0A143PQP5_LUTPR</name>
<keyword evidence="2" id="KW-1185">Reference proteome</keyword>
<reference evidence="1 2" key="1">
    <citation type="journal article" date="2016" name="Genome Announc.">
        <title>First Complete Genome Sequence of a Subdivision 6 Acidobacterium Strain.</title>
        <authorList>
            <person name="Huang S."/>
            <person name="Vieira S."/>
            <person name="Bunk B."/>
            <person name="Riedel T."/>
            <person name="Sproer C."/>
            <person name="Overmann J."/>
        </authorList>
    </citation>
    <scope>NUCLEOTIDE SEQUENCE [LARGE SCALE GENOMIC DNA]</scope>
    <source>
        <strain evidence="2">DSM 100886 HEG_-6_39</strain>
    </source>
</reference>
<dbReference type="EMBL" id="CP015136">
    <property type="protein sequence ID" value="AMY10473.1"/>
    <property type="molecule type" value="Genomic_DNA"/>
</dbReference>
<organism evidence="1 2">
    <name type="scientific">Luteitalea pratensis</name>
    <dbReference type="NCBI Taxonomy" id="1855912"/>
    <lineage>
        <taxon>Bacteria</taxon>
        <taxon>Pseudomonadati</taxon>
        <taxon>Acidobacteriota</taxon>
        <taxon>Vicinamibacteria</taxon>
        <taxon>Vicinamibacterales</taxon>
        <taxon>Vicinamibacteraceae</taxon>
        <taxon>Luteitalea</taxon>
    </lineage>
</organism>
<proteinExistence type="predicted"/>
<gene>
    <name evidence="1" type="ORF">LuPra_03706</name>
</gene>
<dbReference type="Proteomes" id="UP000076079">
    <property type="component" value="Chromosome"/>
</dbReference>
<evidence type="ECO:0000313" key="1">
    <source>
        <dbReference type="EMBL" id="AMY10473.1"/>
    </source>
</evidence>
<dbReference type="KEGG" id="abac:LuPra_03706"/>
<evidence type="ECO:0008006" key="3">
    <source>
        <dbReference type="Google" id="ProtNLM"/>
    </source>
</evidence>
<sequence>MLDSKVSVPLMQRPSLSPRNAGFLSHFVAAFAIVAGAVTTSPAVLPSVVFAASASVVQNGTAAADRMQQKLEAIVRFGAIPRLETQSTVIEEGEVNAYLEHYLRAEIPPGISTPVLRILADNRLSATATFDLEVMNASRPPSEGFDPLRMLTGSLPAKVTGRLVTENGSGRFELESAELGGIPLPRVLVSQLVSRYSVSPDEPNGIDLDAPFDLPSSIREIRVEPGQVTVLQ</sequence>
<dbReference type="STRING" id="1855912.LuPra_03706"/>
<protein>
    <recommendedName>
        <fullName evidence="3">DUF2993 domain-containing protein</fullName>
    </recommendedName>
</protein>
<dbReference type="AlphaFoldDB" id="A0A143PQP5"/>
<accession>A0A143PQP5</accession>
<reference evidence="2" key="2">
    <citation type="submission" date="2016-04" db="EMBL/GenBank/DDBJ databases">
        <title>First Complete Genome Sequence of a Subdivision 6 Acidobacterium.</title>
        <authorList>
            <person name="Huang S."/>
            <person name="Vieira S."/>
            <person name="Bunk B."/>
            <person name="Riedel T."/>
            <person name="Sproeer C."/>
            <person name="Overmann J."/>
        </authorList>
    </citation>
    <scope>NUCLEOTIDE SEQUENCE [LARGE SCALE GENOMIC DNA]</scope>
    <source>
        <strain evidence="2">DSM 100886 HEG_-6_39</strain>
    </source>
</reference>
<evidence type="ECO:0000313" key="2">
    <source>
        <dbReference type="Proteomes" id="UP000076079"/>
    </source>
</evidence>